<dbReference type="GO" id="GO:0016773">
    <property type="term" value="F:phosphotransferase activity, alcohol group as acceptor"/>
    <property type="evidence" value="ECO:0007669"/>
    <property type="project" value="InterPro"/>
</dbReference>
<evidence type="ECO:0000313" key="9">
    <source>
        <dbReference type="EMBL" id="MDS0244270.1"/>
    </source>
</evidence>
<comment type="similarity">
    <text evidence="1 5">Belongs to the FGGY kinase family.</text>
</comment>
<keyword evidence="3 5" id="KW-0808">Transferase</keyword>
<dbReference type="Gene3D" id="3.30.420.40">
    <property type="match status" value="2"/>
</dbReference>
<dbReference type="InterPro" id="IPR018483">
    <property type="entry name" value="Carb_kinase_FGGY_CS"/>
</dbReference>
<evidence type="ECO:0000256" key="4">
    <source>
        <dbReference type="ARBA" id="ARBA00022777"/>
    </source>
</evidence>
<evidence type="ECO:0000259" key="8">
    <source>
        <dbReference type="Pfam" id="PF02782"/>
    </source>
</evidence>
<protein>
    <recommendedName>
        <fullName evidence="11">Sugar kinase</fullName>
    </recommendedName>
</protein>
<evidence type="ECO:0008006" key="11">
    <source>
        <dbReference type="Google" id="ProtNLM"/>
    </source>
</evidence>
<sequence>MAANAQAPLILGIDIGTSGTRVALATANGRPLRDASATHGTAHPAPGQSEHDADTTWWEPITRLVREVVGDAADRVVSVSVSGLGPCVLVVDEDARPLRPAILYGVDTRSTRQIETMRAELAHDAVRRDRLTTQSVGPKLLWIQEHEPEIWERVRRVFTAHNYIAHRLGGGYVLDRVSASWWDPLAEPDGSAWRTKDVRRWMPDLELPAIVEPDALIGRISAAAAEATGLRIGTAIHAGTTDYAAHVIGSGVSRPGECLVVFGTTLSVNLITDAAVIGAGIGSAPGVVAGTWYTGGVTAAAGALLTWVTALTGSSHAELTALADRVGPGSDGVIVLPYFSGERSPVEDPHLRGAVLGLDLAHSAGHVYRAALEAVAFSLRHILDTVGRRPERIVAAGGGSANPILMQTVADVTGIPVVIADDGSAAYGSCVLAGAAVRAPSGEGAVRRPDDRAAAVLAECYRTYLDAAGAMAPISHHITALSAHRAGRA</sequence>
<evidence type="ECO:0000313" key="10">
    <source>
        <dbReference type="Proteomes" id="UP001183582"/>
    </source>
</evidence>
<dbReference type="PANTHER" id="PTHR43095:SF5">
    <property type="entry name" value="XYLULOSE KINASE"/>
    <property type="match status" value="1"/>
</dbReference>
<dbReference type="GeneID" id="301456848"/>
<accession>A0AAJ2LUL8</accession>
<evidence type="ECO:0000256" key="5">
    <source>
        <dbReference type="RuleBase" id="RU003733"/>
    </source>
</evidence>
<evidence type="ECO:0000256" key="1">
    <source>
        <dbReference type="ARBA" id="ARBA00009156"/>
    </source>
</evidence>
<dbReference type="InterPro" id="IPR050406">
    <property type="entry name" value="FGGY_Carb_Kinase"/>
</dbReference>
<dbReference type="RefSeq" id="WP_310890356.1">
    <property type="nucleotide sequence ID" value="NZ_BAAAGR010000001.1"/>
</dbReference>
<dbReference type="InterPro" id="IPR000577">
    <property type="entry name" value="Carb_kinase_FGGY"/>
</dbReference>
<dbReference type="SUPFAM" id="SSF53067">
    <property type="entry name" value="Actin-like ATPase domain"/>
    <property type="match status" value="2"/>
</dbReference>
<keyword evidence="2" id="KW-0859">Xylose metabolism</keyword>
<evidence type="ECO:0000256" key="3">
    <source>
        <dbReference type="ARBA" id="ARBA00022679"/>
    </source>
</evidence>
<feature type="domain" description="Carbohydrate kinase FGGY N-terminal" evidence="7">
    <location>
        <begin position="9"/>
        <end position="249"/>
    </location>
</feature>
<dbReference type="PANTHER" id="PTHR43095">
    <property type="entry name" value="SUGAR KINASE"/>
    <property type="match status" value="1"/>
</dbReference>
<gene>
    <name evidence="9" type="ORF">KZC50_01440</name>
</gene>
<keyword evidence="2" id="KW-0119">Carbohydrate metabolism</keyword>
<evidence type="ECO:0000259" key="7">
    <source>
        <dbReference type="Pfam" id="PF00370"/>
    </source>
</evidence>
<comment type="caution">
    <text evidence="9">The sequence shown here is derived from an EMBL/GenBank/DDBJ whole genome shotgun (WGS) entry which is preliminary data.</text>
</comment>
<feature type="domain" description="Carbohydrate kinase FGGY C-terminal" evidence="8">
    <location>
        <begin position="260"/>
        <end position="436"/>
    </location>
</feature>
<dbReference type="GO" id="GO:0042732">
    <property type="term" value="P:D-xylose metabolic process"/>
    <property type="evidence" value="ECO:0007669"/>
    <property type="project" value="UniProtKB-KW"/>
</dbReference>
<feature type="region of interest" description="Disordered" evidence="6">
    <location>
        <begin position="33"/>
        <end position="53"/>
    </location>
</feature>
<keyword evidence="4 5" id="KW-0418">Kinase</keyword>
<dbReference type="AlphaFoldDB" id="A0AAJ2LUL8"/>
<dbReference type="PIRSF" id="PIRSF000538">
    <property type="entry name" value="GlpK"/>
    <property type="match status" value="1"/>
</dbReference>
<dbReference type="InterPro" id="IPR018485">
    <property type="entry name" value="FGGY_C"/>
</dbReference>
<dbReference type="Pfam" id="PF00370">
    <property type="entry name" value="FGGY_N"/>
    <property type="match status" value="1"/>
</dbReference>
<dbReference type="GO" id="GO:0016301">
    <property type="term" value="F:kinase activity"/>
    <property type="evidence" value="ECO:0007669"/>
    <property type="project" value="UniProtKB-KW"/>
</dbReference>
<name>A0AAJ2LUL8_9MICO</name>
<dbReference type="InterPro" id="IPR018484">
    <property type="entry name" value="FGGY_N"/>
</dbReference>
<organism evidence="9 10">
    <name type="scientific">Microbacterium aurantiacum</name>
    <dbReference type="NCBI Taxonomy" id="162393"/>
    <lineage>
        <taxon>Bacteria</taxon>
        <taxon>Bacillati</taxon>
        <taxon>Actinomycetota</taxon>
        <taxon>Actinomycetes</taxon>
        <taxon>Micrococcales</taxon>
        <taxon>Microbacteriaceae</taxon>
        <taxon>Microbacterium</taxon>
    </lineage>
</organism>
<dbReference type="Pfam" id="PF02782">
    <property type="entry name" value="FGGY_C"/>
    <property type="match status" value="1"/>
</dbReference>
<dbReference type="EMBL" id="JAHWXH010000001">
    <property type="protein sequence ID" value="MDS0244270.1"/>
    <property type="molecule type" value="Genomic_DNA"/>
</dbReference>
<proteinExistence type="inferred from homology"/>
<dbReference type="PROSITE" id="PS00445">
    <property type="entry name" value="FGGY_KINASES_2"/>
    <property type="match status" value="1"/>
</dbReference>
<dbReference type="InterPro" id="IPR043129">
    <property type="entry name" value="ATPase_NBD"/>
</dbReference>
<reference evidence="9 10" key="1">
    <citation type="submission" date="2021-06" db="EMBL/GenBank/DDBJ databases">
        <title>Genome-based taxonomic framework of Microbacterium strains isolated from marine environment, the description of four new species and reclassification of four preexisting species.</title>
        <authorList>
            <person name="Lee S.D."/>
            <person name="Kim S.-M."/>
            <person name="Byeon Y.-S."/>
            <person name="Yang H.L."/>
            <person name="Kim I.S."/>
        </authorList>
    </citation>
    <scope>NUCLEOTIDE SEQUENCE [LARGE SCALE GENOMIC DNA]</scope>
    <source>
        <strain evidence="9 10">KACC 20514</strain>
    </source>
</reference>
<evidence type="ECO:0000256" key="2">
    <source>
        <dbReference type="ARBA" id="ARBA00022629"/>
    </source>
</evidence>
<dbReference type="Proteomes" id="UP001183582">
    <property type="component" value="Unassembled WGS sequence"/>
</dbReference>
<evidence type="ECO:0000256" key="6">
    <source>
        <dbReference type="SAM" id="MobiDB-lite"/>
    </source>
</evidence>